<dbReference type="InterPro" id="IPR019533">
    <property type="entry name" value="Peptidase_S26"/>
</dbReference>
<evidence type="ECO:0000256" key="2">
    <source>
        <dbReference type="ARBA" id="ARBA00009370"/>
    </source>
</evidence>
<gene>
    <name evidence="5" type="ORF">ABIC55_002802</name>
</gene>
<protein>
    <recommendedName>
        <fullName evidence="3">Signal peptidase I</fullName>
        <ecNumber evidence="3">3.4.21.89</ecNumber>
    </recommendedName>
</protein>
<dbReference type="CDD" id="cd06530">
    <property type="entry name" value="S26_SPase_I"/>
    <property type="match status" value="1"/>
</dbReference>
<dbReference type="Proteomes" id="UP001549104">
    <property type="component" value="Unassembled WGS sequence"/>
</dbReference>
<dbReference type="GO" id="GO:0009003">
    <property type="term" value="F:signal peptidase activity"/>
    <property type="evidence" value="ECO:0007669"/>
    <property type="project" value="UniProtKB-EC"/>
</dbReference>
<dbReference type="Pfam" id="PF10502">
    <property type="entry name" value="Peptidase_S26"/>
    <property type="match status" value="1"/>
</dbReference>
<keyword evidence="3" id="KW-0472">Membrane</keyword>
<comment type="caution">
    <text evidence="5">The sequence shown here is derived from an EMBL/GenBank/DDBJ whole genome shotgun (WGS) entry which is preliminary data.</text>
</comment>
<comment type="subcellular location">
    <subcellularLocation>
        <location evidence="1">Cell membrane</location>
        <topology evidence="1">Single-pass type II membrane protein</topology>
    </subcellularLocation>
    <subcellularLocation>
        <location evidence="3">Membrane</location>
        <topology evidence="3">Single-pass type II membrane protein</topology>
    </subcellularLocation>
</comment>
<accession>A0ABV2K9F2</accession>
<organism evidence="5 6">
    <name type="scientific">Sporosarcina psychrophila</name>
    <name type="common">Bacillus psychrophilus</name>
    <dbReference type="NCBI Taxonomy" id="1476"/>
    <lineage>
        <taxon>Bacteria</taxon>
        <taxon>Bacillati</taxon>
        <taxon>Bacillota</taxon>
        <taxon>Bacilli</taxon>
        <taxon>Bacillales</taxon>
        <taxon>Caryophanaceae</taxon>
        <taxon>Sporosarcina</taxon>
    </lineage>
</organism>
<dbReference type="SUPFAM" id="SSF51306">
    <property type="entry name" value="LexA/Signal peptidase"/>
    <property type="match status" value="1"/>
</dbReference>
<proteinExistence type="inferred from homology"/>
<keyword evidence="3 5" id="KW-0378">Hydrolase</keyword>
<comment type="catalytic activity">
    <reaction evidence="3">
        <text>Cleavage of hydrophobic, N-terminal signal or leader sequences from secreted and periplasmic proteins.</text>
        <dbReference type="EC" id="3.4.21.89"/>
    </reaction>
</comment>
<dbReference type="PANTHER" id="PTHR43390:SF1">
    <property type="entry name" value="CHLOROPLAST PROCESSING PEPTIDASE"/>
    <property type="match status" value="1"/>
</dbReference>
<keyword evidence="6" id="KW-1185">Reference proteome</keyword>
<feature type="domain" description="Peptidase S26" evidence="4">
    <location>
        <begin position="112"/>
        <end position="256"/>
    </location>
</feature>
<evidence type="ECO:0000313" key="6">
    <source>
        <dbReference type="Proteomes" id="UP001549104"/>
    </source>
</evidence>
<comment type="similarity">
    <text evidence="2 3">Belongs to the peptidase S26 family.</text>
</comment>
<keyword evidence="3" id="KW-0645">Protease</keyword>
<dbReference type="InterPro" id="IPR000223">
    <property type="entry name" value="Pept_S26A_signal_pept_1"/>
</dbReference>
<dbReference type="PRINTS" id="PR00727">
    <property type="entry name" value="LEADERPTASE"/>
</dbReference>
<sequence>MNDFDEFDGEFNELKDVDRLETDRMISLEKVIAKSGKKKFNMLPLIFSSFAIFAVGLFLMMTIKEYTSEVESQKTIIDDQSVPEIPMVEVESNMITVEYGIDNMDKGNHDYETIGTGKRIVVEPRVSGFQRGDVIYFATPKYSNGNPNLNLAGNYISRVVGLPGERIEIREGQLYIDEMKLESFYSFPTVRGMNKEKYFETVDSQNSSMTEEDFEESMEAILVPEDTVFVLGDQWWRSIDSRHFGPLSLSQVEGKVIGYGIE</sequence>
<keyword evidence="3" id="KW-1133">Transmembrane helix</keyword>
<keyword evidence="3" id="KW-0812">Transmembrane</keyword>
<dbReference type="PANTHER" id="PTHR43390">
    <property type="entry name" value="SIGNAL PEPTIDASE I"/>
    <property type="match status" value="1"/>
</dbReference>
<dbReference type="InterPro" id="IPR036286">
    <property type="entry name" value="LexA/Signal_pep-like_sf"/>
</dbReference>
<dbReference type="RefSeq" id="WP_354313478.1">
    <property type="nucleotide sequence ID" value="NZ_JBEPME010000004.1"/>
</dbReference>
<dbReference type="Gene3D" id="2.10.109.10">
    <property type="entry name" value="Umud Fragment, subunit A"/>
    <property type="match status" value="1"/>
</dbReference>
<feature type="transmembrane region" description="Helical" evidence="3">
    <location>
        <begin position="42"/>
        <end position="63"/>
    </location>
</feature>
<name>A0ABV2K9F2_SPOPS</name>
<evidence type="ECO:0000259" key="4">
    <source>
        <dbReference type="Pfam" id="PF10502"/>
    </source>
</evidence>
<dbReference type="NCBIfam" id="TIGR02227">
    <property type="entry name" value="sigpep_I_bact"/>
    <property type="match status" value="1"/>
</dbReference>
<dbReference type="EC" id="3.4.21.89" evidence="3"/>
<dbReference type="EMBL" id="JBEPME010000004">
    <property type="protein sequence ID" value="MET3657705.1"/>
    <property type="molecule type" value="Genomic_DNA"/>
</dbReference>
<evidence type="ECO:0000256" key="3">
    <source>
        <dbReference type="RuleBase" id="RU362042"/>
    </source>
</evidence>
<evidence type="ECO:0000256" key="1">
    <source>
        <dbReference type="ARBA" id="ARBA00004401"/>
    </source>
</evidence>
<reference evidence="5 6" key="1">
    <citation type="submission" date="2024-06" db="EMBL/GenBank/DDBJ databases">
        <title>Sorghum-associated microbial communities from plants grown in Nebraska, USA.</title>
        <authorList>
            <person name="Schachtman D."/>
        </authorList>
    </citation>
    <scope>NUCLEOTIDE SEQUENCE [LARGE SCALE GENOMIC DNA]</scope>
    <source>
        <strain evidence="5 6">1288</strain>
    </source>
</reference>
<evidence type="ECO:0000313" key="5">
    <source>
        <dbReference type="EMBL" id="MET3657705.1"/>
    </source>
</evidence>